<reference evidence="1 2" key="1">
    <citation type="journal article" date="2018" name="Environ. Microbiol.">
        <title>Isolation and genomic characterization of Novimethylophilus kurashikiensis gen. nov. sp. nov., a new lanthanide-dependent methylotrophic species of Methylophilaceae.</title>
        <authorList>
            <person name="Lv H."/>
            <person name="Sahin N."/>
            <person name="Tani A."/>
        </authorList>
    </citation>
    <scope>NUCLEOTIDE SEQUENCE [LARGE SCALE GENOMIC DNA]</scope>
    <source>
        <strain evidence="1 2">La2-4</strain>
    </source>
</reference>
<comment type="caution">
    <text evidence="1">The sequence shown here is derived from an EMBL/GenBank/DDBJ whole genome shotgun (WGS) entry which is preliminary data.</text>
</comment>
<dbReference type="RefSeq" id="WP_109016765.1">
    <property type="nucleotide sequence ID" value="NZ_BDOQ01000019.1"/>
</dbReference>
<dbReference type="EMBL" id="BDOQ01000019">
    <property type="protein sequence ID" value="GBG15622.1"/>
    <property type="molecule type" value="Genomic_DNA"/>
</dbReference>
<dbReference type="AlphaFoldDB" id="A0A2R5FBN5"/>
<evidence type="ECO:0000313" key="1">
    <source>
        <dbReference type="EMBL" id="GBG15622.1"/>
    </source>
</evidence>
<dbReference type="Proteomes" id="UP000245081">
    <property type="component" value="Unassembled WGS sequence"/>
</dbReference>
<gene>
    <name evidence="1" type="ORF">NMK_3233</name>
</gene>
<name>A0A2R5FBN5_9PROT</name>
<keyword evidence="2" id="KW-1185">Reference proteome</keyword>
<organism evidence="1 2">
    <name type="scientific">Novimethylophilus kurashikiensis</name>
    <dbReference type="NCBI Taxonomy" id="1825523"/>
    <lineage>
        <taxon>Bacteria</taxon>
        <taxon>Pseudomonadati</taxon>
        <taxon>Pseudomonadota</taxon>
        <taxon>Betaproteobacteria</taxon>
        <taxon>Nitrosomonadales</taxon>
        <taxon>Methylophilaceae</taxon>
        <taxon>Novimethylophilus</taxon>
    </lineage>
</organism>
<proteinExistence type="predicted"/>
<sequence>MHTEVLSLLSHFLGALPAQVSAWDKKVIEHLSADKKALQAFRTGNDDTRWSIYAGIKYRGFVYH</sequence>
<protein>
    <submittedName>
        <fullName evidence="1">DNA polymerase I</fullName>
    </submittedName>
</protein>
<accession>A0A2R5FBN5</accession>
<evidence type="ECO:0000313" key="2">
    <source>
        <dbReference type="Proteomes" id="UP000245081"/>
    </source>
</evidence>